<evidence type="ECO:0000313" key="2">
    <source>
        <dbReference type="EMBL" id="JAD86414.1"/>
    </source>
</evidence>
<protein>
    <submittedName>
        <fullName evidence="2">Uncharacterized protein</fullName>
    </submittedName>
</protein>
<feature type="compositionally biased region" description="Low complexity" evidence="1">
    <location>
        <begin position="10"/>
        <end position="22"/>
    </location>
</feature>
<reference evidence="2" key="2">
    <citation type="journal article" date="2015" name="Data Brief">
        <title>Shoot transcriptome of the giant reed, Arundo donax.</title>
        <authorList>
            <person name="Barrero R.A."/>
            <person name="Guerrero F.D."/>
            <person name="Moolhuijzen P."/>
            <person name="Goolsby J.A."/>
            <person name="Tidwell J."/>
            <person name="Bellgard S.E."/>
            <person name="Bellgard M.I."/>
        </authorList>
    </citation>
    <scope>NUCLEOTIDE SEQUENCE</scope>
    <source>
        <tissue evidence="2">Shoot tissue taken approximately 20 cm above the soil surface</tissue>
    </source>
</reference>
<evidence type="ECO:0000256" key="1">
    <source>
        <dbReference type="SAM" id="MobiDB-lite"/>
    </source>
</evidence>
<reference evidence="2" key="1">
    <citation type="submission" date="2014-09" db="EMBL/GenBank/DDBJ databases">
        <authorList>
            <person name="Magalhaes I.L.F."/>
            <person name="Oliveira U."/>
            <person name="Santos F.R."/>
            <person name="Vidigal T.H.D.A."/>
            <person name="Brescovit A.D."/>
            <person name="Santos A.J."/>
        </authorList>
    </citation>
    <scope>NUCLEOTIDE SEQUENCE</scope>
    <source>
        <tissue evidence="2">Shoot tissue taken approximately 20 cm above the soil surface</tissue>
    </source>
</reference>
<sequence length="86" mass="9043">MGSSSGCRTCRPPLCWSCSPCSPRRPRRTRAATRGSTPPRGAGSRGSCSPTRPPWSNSSARSPRRRTPTTMGSPSKSATAESSGAY</sequence>
<proteinExistence type="predicted"/>
<dbReference type="AlphaFoldDB" id="A0A0A9DCT9"/>
<dbReference type="EMBL" id="GBRH01211481">
    <property type="protein sequence ID" value="JAD86414.1"/>
    <property type="molecule type" value="Transcribed_RNA"/>
</dbReference>
<feature type="region of interest" description="Disordered" evidence="1">
    <location>
        <begin position="1"/>
        <end position="86"/>
    </location>
</feature>
<feature type="compositionally biased region" description="Polar residues" evidence="1">
    <location>
        <begin position="76"/>
        <end position="86"/>
    </location>
</feature>
<organism evidence="2">
    <name type="scientific">Arundo donax</name>
    <name type="common">Giant reed</name>
    <name type="synonym">Donax arundinaceus</name>
    <dbReference type="NCBI Taxonomy" id="35708"/>
    <lineage>
        <taxon>Eukaryota</taxon>
        <taxon>Viridiplantae</taxon>
        <taxon>Streptophyta</taxon>
        <taxon>Embryophyta</taxon>
        <taxon>Tracheophyta</taxon>
        <taxon>Spermatophyta</taxon>
        <taxon>Magnoliopsida</taxon>
        <taxon>Liliopsida</taxon>
        <taxon>Poales</taxon>
        <taxon>Poaceae</taxon>
        <taxon>PACMAD clade</taxon>
        <taxon>Arundinoideae</taxon>
        <taxon>Arundineae</taxon>
        <taxon>Arundo</taxon>
    </lineage>
</organism>
<name>A0A0A9DCT9_ARUDO</name>
<accession>A0A0A9DCT9</accession>